<feature type="domain" description="Glycine zipper 2TM" evidence="3">
    <location>
        <begin position="73"/>
        <end position="113"/>
    </location>
</feature>
<dbReference type="PANTHER" id="PTHR35603:SF2">
    <property type="entry name" value="OUTER MEMBRANE LIPOPROTEIN"/>
    <property type="match status" value="1"/>
</dbReference>
<dbReference type="InterPro" id="IPR051407">
    <property type="entry name" value="Bact_OM_lipoprot/Surf_antigen"/>
</dbReference>
<evidence type="ECO:0000313" key="4">
    <source>
        <dbReference type="EMBL" id="GGM04610.1"/>
    </source>
</evidence>
<dbReference type="NCBIfam" id="NF008437">
    <property type="entry name" value="PRK11280.1"/>
    <property type="match status" value="1"/>
</dbReference>
<keyword evidence="5" id="KW-1185">Reference proteome</keyword>
<organism evidence="4 5">
    <name type="scientific">Pseudomonas asuensis</name>
    <dbReference type="NCBI Taxonomy" id="1825787"/>
    <lineage>
        <taxon>Bacteria</taxon>
        <taxon>Pseudomonadati</taxon>
        <taxon>Pseudomonadota</taxon>
        <taxon>Gammaproteobacteria</taxon>
        <taxon>Pseudomonadales</taxon>
        <taxon>Pseudomonadaceae</taxon>
        <taxon>Pseudomonas</taxon>
    </lineage>
</organism>
<evidence type="ECO:0000256" key="1">
    <source>
        <dbReference type="ARBA" id="ARBA00004370"/>
    </source>
</evidence>
<sequence length="183" mass="19006">MDVNKSMLVGTVLGAVLVTAGGAVAYGVSDRGPKFAEVVTVQPVKETIKTPREVCKDVAVTHRRPVQDQHQIAGTAIGAVVGGLLGNQVGGGNGKKLATVAGAVGGGYVGNKTQEHMQNSDTYTTTQKRCSTVTDTSDKVVAYDVKYLLDGKVGQVRMDRDPGKQIPVQGGQLVLAEQTASAQ</sequence>
<proteinExistence type="predicted"/>
<evidence type="ECO:0000259" key="3">
    <source>
        <dbReference type="Pfam" id="PF05433"/>
    </source>
</evidence>
<reference evidence="5" key="1">
    <citation type="journal article" date="2019" name="Int. J. Syst. Evol. Microbiol.">
        <title>The Global Catalogue of Microorganisms (GCM) 10K type strain sequencing project: providing services to taxonomists for standard genome sequencing and annotation.</title>
        <authorList>
            <consortium name="The Broad Institute Genomics Platform"/>
            <consortium name="The Broad Institute Genome Sequencing Center for Infectious Disease"/>
            <person name="Wu L."/>
            <person name="Ma J."/>
        </authorList>
    </citation>
    <scope>NUCLEOTIDE SEQUENCE [LARGE SCALE GENOMIC DNA]</scope>
    <source>
        <strain evidence="5">JCM 13501</strain>
    </source>
</reference>
<protein>
    <recommendedName>
        <fullName evidence="3">Glycine zipper 2TM domain-containing protein</fullName>
    </recommendedName>
</protein>
<dbReference type="PANTHER" id="PTHR35603">
    <property type="match status" value="1"/>
</dbReference>
<gene>
    <name evidence="4" type="ORF">GCM10009425_14860</name>
</gene>
<evidence type="ECO:0000313" key="5">
    <source>
        <dbReference type="Proteomes" id="UP000616499"/>
    </source>
</evidence>
<dbReference type="Pfam" id="PF05433">
    <property type="entry name" value="Rick_17kDa_Anti"/>
    <property type="match status" value="1"/>
</dbReference>
<dbReference type="Proteomes" id="UP000616499">
    <property type="component" value="Unassembled WGS sequence"/>
</dbReference>
<keyword evidence="2" id="KW-0472">Membrane</keyword>
<name>A0ABQ2GN25_9PSED</name>
<evidence type="ECO:0000256" key="2">
    <source>
        <dbReference type="ARBA" id="ARBA00023136"/>
    </source>
</evidence>
<comment type="subcellular location">
    <subcellularLocation>
        <location evidence="1">Membrane</location>
    </subcellularLocation>
</comment>
<dbReference type="InterPro" id="IPR008816">
    <property type="entry name" value="Gly_zipper_2TM_dom"/>
</dbReference>
<dbReference type="EMBL" id="BMNW01000003">
    <property type="protein sequence ID" value="GGM04610.1"/>
    <property type="molecule type" value="Genomic_DNA"/>
</dbReference>
<accession>A0ABQ2GN25</accession>
<comment type="caution">
    <text evidence="4">The sequence shown here is derived from an EMBL/GenBank/DDBJ whole genome shotgun (WGS) entry which is preliminary data.</text>
</comment>